<name>A0A316U1V3_9BASI</name>
<dbReference type="SUPFAM" id="SSF48350">
    <property type="entry name" value="GTPase activation domain, GAP"/>
    <property type="match status" value="1"/>
</dbReference>
<feature type="region of interest" description="Disordered" evidence="2">
    <location>
        <begin position="372"/>
        <end position="392"/>
    </location>
</feature>
<dbReference type="RefSeq" id="XP_025345573.1">
    <property type="nucleotide sequence ID" value="XM_025493251.1"/>
</dbReference>
<organism evidence="4 5">
    <name type="scientific">Pseudomicrostroma glucosiphilum</name>
    <dbReference type="NCBI Taxonomy" id="1684307"/>
    <lineage>
        <taxon>Eukaryota</taxon>
        <taxon>Fungi</taxon>
        <taxon>Dikarya</taxon>
        <taxon>Basidiomycota</taxon>
        <taxon>Ustilaginomycotina</taxon>
        <taxon>Exobasidiomycetes</taxon>
        <taxon>Microstromatales</taxon>
        <taxon>Microstromatales incertae sedis</taxon>
        <taxon>Pseudomicrostroma</taxon>
    </lineage>
</organism>
<feature type="region of interest" description="Disordered" evidence="2">
    <location>
        <begin position="229"/>
        <end position="337"/>
    </location>
</feature>
<dbReference type="GeneID" id="37014985"/>
<dbReference type="InterPro" id="IPR008936">
    <property type="entry name" value="Rho_GTPase_activation_prot"/>
</dbReference>
<evidence type="ECO:0000256" key="2">
    <source>
        <dbReference type="SAM" id="MobiDB-lite"/>
    </source>
</evidence>
<dbReference type="Pfam" id="PF00620">
    <property type="entry name" value="RhoGAP"/>
    <property type="match status" value="1"/>
</dbReference>
<evidence type="ECO:0000256" key="1">
    <source>
        <dbReference type="ARBA" id="ARBA00022468"/>
    </source>
</evidence>
<feature type="compositionally biased region" description="Low complexity" evidence="2">
    <location>
        <begin position="381"/>
        <end position="392"/>
    </location>
</feature>
<gene>
    <name evidence="4" type="ORF">BCV69DRAFT_285041</name>
</gene>
<feature type="compositionally biased region" description="Basic and acidic residues" evidence="2">
    <location>
        <begin position="239"/>
        <end position="261"/>
    </location>
</feature>
<dbReference type="AlphaFoldDB" id="A0A316U1V3"/>
<feature type="compositionally biased region" description="Polar residues" evidence="2">
    <location>
        <begin position="317"/>
        <end position="328"/>
    </location>
</feature>
<dbReference type="InterPro" id="IPR051025">
    <property type="entry name" value="RhoGAP"/>
</dbReference>
<evidence type="ECO:0000259" key="3">
    <source>
        <dbReference type="PROSITE" id="PS50238"/>
    </source>
</evidence>
<feature type="region of interest" description="Disordered" evidence="2">
    <location>
        <begin position="872"/>
        <end position="976"/>
    </location>
</feature>
<dbReference type="SUPFAM" id="SSF103657">
    <property type="entry name" value="BAR/IMD domain-like"/>
    <property type="match status" value="1"/>
</dbReference>
<dbReference type="STRING" id="1684307.A0A316U1V3"/>
<evidence type="ECO:0000313" key="4">
    <source>
        <dbReference type="EMBL" id="PWN18413.1"/>
    </source>
</evidence>
<dbReference type="InterPro" id="IPR027267">
    <property type="entry name" value="AH/BAR_dom_sf"/>
</dbReference>
<keyword evidence="1" id="KW-0343">GTPase activation</keyword>
<feature type="domain" description="Rho-GAP" evidence="3">
    <location>
        <begin position="598"/>
        <end position="799"/>
    </location>
</feature>
<dbReference type="PROSITE" id="PS50238">
    <property type="entry name" value="RHOGAP"/>
    <property type="match status" value="1"/>
</dbReference>
<dbReference type="GO" id="GO:0005096">
    <property type="term" value="F:GTPase activator activity"/>
    <property type="evidence" value="ECO:0007669"/>
    <property type="project" value="UniProtKB-KW"/>
</dbReference>
<dbReference type="EMBL" id="KZ819336">
    <property type="protein sequence ID" value="PWN18413.1"/>
    <property type="molecule type" value="Genomic_DNA"/>
</dbReference>
<dbReference type="InterPro" id="IPR000198">
    <property type="entry name" value="RhoGAP_dom"/>
</dbReference>
<keyword evidence="5" id="KW-1185">Reference proteome</keyword>
<accession>A0A316U1V3</accession>
<dbReference type="Gene3D" id="1.20.1270.60">
    <property type="entry name" value="Arfaptin homology (AH) domain/BAR domain"/>
    <property type="match status" value="1"/>
</dbReference>
<dbReference type="Gene3D" id="1.10.555.10">
    <property type="entry name" value="Rho GTPase activation protein"/>
    <property type="match status" value="1"/>
</dbReference>
<dbReference type="Proteomes" id="UP000245942">
    <property type="component" value="Unassembled WGS sequence"/>
</dbReference>
<sequence>MPMANVAPTPPLSSAQPDPIFSPPALEPPSQAFASRPPPPNVPADVASNAILSAFKMSLEEVESYLVALEARIKCEEEYVRSLRSSLERSREQDLKLDARISSITSSASSSSSTLGPPAAVTSQLPGMRRAWKGLQDDAQRQIHTRTHFIEAVKAHTIAPLRAFHDAQDRIRRRIKEDIRNSLLDYEEMRMRELKRIKRNYDRACENLDQLKAQQVAIDEQRSLLLSPPSAQQQLSHAHYVDASRDTTDSHGKKESTRIGEEGAAYVPPSSASRIQLSQRRFSGSKLRSYSRPTSSGSHNELHAGQAHRASSDQHPESSYSPQSSNDSHGAGGATAAAKKNAGAFFEALRHRDTWDTARKDVAKKTNALITKMKEGPGSPPASNSGSSAGVGWEREQGAVVASSSAGGTSGGLFSGVTAVGANVGDLGANLLARSGSVTGKNTQYVQNLAVRISKAKRESQEADKLYRRAIFDVETLALRRGKTLAAARTSVLACRRELSLVCHHAWLSLSRNWQNLATTESSLAMHFGESLLELGASDRLNDELLTLDSRLPILNNESEDGPVPYVNFWHGECRSLLFGVSLVDYDFARTQRGAPQLALSTTGAPALVQPPLIVTKCVSYIEEYGLSTPGIYRLSAKHTAIQQLCASFEKDEERFQFRVGEDEAVAVAGVLKQWLRELPSAVMPMPREEKIKITHSLEEQFQNGFATLKGRIRRLPLINQVTLKTIVEHLAVIAANSAVNLMTAKNLSVVFGPVLLTEATAAEGAAGDAAEGVTTSLAAAMEEDSVCEILITYCQEIFDLEKAGAPIIPPLPTEISSPTGKKGAESAWADEVRSIGEEIGEGEPIEMTGSEEPGSTTRPIGEVSLAMAAAVGGGTAGEEGEELVSPASDRPLVPPGTSASAASGLRRTNAVVVPSSLESSTSGESGGSYDSAPAPIPASGRRPSGLQLEIDTTPLGRVPYSNGTPVSAGAGTGVA</sequence>
<dbReference type="SMART" id="SM00324">
    <property type="entry name" value="RhoGAP"/>
    <property type="match status" value="1"/>
</dbReference>
<feature type="region of interest" description="Disordered" evidence="2">
    <location>
        <begin position="1"/>
        <end position="42"/>
    </location>
</feature>
<reference evidence="4 5" key="1">
    <citation type="journal article" date="2018" name="Mol. Biol. Evol.">
        <title>Broad Genomic Sampling Reveals a Smut Pathogenic Ancestry of the Fungal Clade Ustilaginomycotina.</title>
        <authorList>
            <person name="Kijpornyongpan T."/>
            <person name="Mondo S.J."/>
            <person name="Barry K."/>
            <person name="Sandor L."/>
            <person name="Lee J."/>
            <person name="Lipzen A."/>
            <person name="Pangilinan J."/>
            <person name="LaButti K."/>
            <person name="Hainaut M."/>
            <person name="Henrissat B."/>
            <person name="Grigoriev I.V."/>
            <person name="Spatafora J.W."/>
            <person name="Aime M.C."/>
        </authorList>
    </citation>
    <scope>NUCLEOTIDE SEQUENCE [LARGE SCALE GENOMIC DNA]</scope>
    <source>
        <strain evidence="4 5">MCA 4718</strain>
    </source>
</reference>
<dbReference type="PANTHER" id="PTHR15228">
    <property type="entry name" value="SPERMATHECAL PHYSIOLOGY VARIANT"/>
    <property type="match status" value="1"/>
</dbReference>
<evidence type="ECO:0000313" key="5">
    <source>
        <dbReference type="Proteomes" id="UP000245942"/>
    </source>
</evidence>
<dbReference type="OrthoDB" id="79452at2759"/>
<protein>
    <submittedName>
        <fullName evidence="4">RhoGAP-domain-containing protein</fullName>
    </submittedName>
</protein>
<proteinExistence type="predicted"/>
<feature type="region of interest" description="Disordered" evidence="2">
    <location>
        <begin position="840"/>
        <end position="859"/>
    </location>
</feature>
<dbReference type="GO" id="GO:0007165">
    <property type="term" value="P:signal transduction"/>
    <property type="evidence" value="ECO:0007669"/>
    <property type="project" value="InterPro"/>
</dbReference>
<feature type="compositionally biased region" description="Polar residues" evidence="2">
    <location>
        <begin position="270"/>
        <end position="299"/>
    </location>
</feature>
<dbReference type="PANTHER" id="PTHR15228:SF25">
    <property type="entry name" value="F-BAR DOMAIN-CONTAINING PROTEIN"/>
    <property type="match status" value="1"/>
</dbReference>